<protein>
    <submittedName>
        <fullName evidence="1">Uncharacterized protein</fullName>
    </submittedName>
</protein>
<evidence type="ECO:0000313" key="2">
    <source>
        <dbReference type="EMBL" id="CAF3988436.1"/>
    </source>
</evidence>
<gene>
    <name evidence="1" type="ORF">GPM918_LOCUS24904</name>
    <name evidence="2" type="ORF">SRO942_LOCUS24907</name>
</gene>
<dbReference type="Proteomes" id="UP000681722">
    <property type="component" value="Unassembled WGS sequence"/>
</dbReference>
<dbReference type="OrthoDB" id="10003308at2759"/>
<evidence type="ECO:0000313" key="1">
    <source>
        <dbReference type="EMBL" id="CAF1225474.1"/>
    </source>
</evidence>
<evidence type="ECO:0000313" key="3">
    <source>
        <dbReference type="Proteomes" id="UP000663829"/>
    </source>
</evidence>
<organism evidence="1 3">
    <name type="scientific">Didymodactylos carnosus</name>
    <dbReference type="NCBI Taxonomy" id="1234261"/>
    <lineage>
        <taxon>Eukaryota</taxon>
        <taxon>Metazoa</taxon>
        <taxon>Spiralia</taxon>
        <taxon>Gnathifera</taxon>
        <taxon>Rotifera</taxon>
        <taxon>Eurotatoria</taxon>
        <taxon>Bdelloidea</taxon>
        <taxon>Philodinida</taxon>
        <taxon>Philodinidae</taxon>
        <taxon>Didymodactylos</taxon>
    </lineage>
</organism>
<accession>A0A814Y7D2</accession>
<comment type="caution">
    <text evidence="1">The sequence shown here is derived from an EMBL/GenBank/DDBJ whole genome shotgun (WGS) entry which is preliminary data.</text>
</comment>
<reference evidence="1" key="1">
    <citation type="submission" date="2021-02" db="EMBL/GenBank/DDBJ databases">
        <authorList>
            <person name="Nowell W R."/>
        </authorList>
    </citation>
    <scope>NUCLEOTIDE SEQUENCE</scope>
</reference>
<dbReference type="Proteomes" id="UP000663829">
    <property type="component" value="Unassembled WGS sequence"/>
</dbReference>
<keyword evidence="3" id="KW-1185">Reference proteome</keyword>
<dbReference type="EMBL" id="CAJNOQ010009452">
    <property type="protein sequence ID" value="CAF1225474.1"/>
    <property type="molecule type" value="Genomic_DNA"/>
</dbReference>
<sequence length="136" mass="15775">WSQQILNTNHSLERIIPNSETDFDSLLSFPNLFNITYVDVKKTVPCQKSNSIACHKRMVQNGKSQCSFNLCHTTNSTRMIEVIFKYEETNNLVTMLVMCHLLTTDEKKRYQTDGVAEEEICHFVTPQTSYFICIKN</sequence>
<name>A0A814Y7D2_9BILA</name>
<dbReference type="AlphaFoldDB" id="A0A814Y7D2"/>
<proteinExistence type="predicted"/>
<dbReference type="EMBL" id="CAJOBC010009456">
    <property type="protein sequence ID" value="CAF3988436.1"/>
    <property type="molecule type" value="Genomic_DNA"/>
</dbReference>
<feature type="non-terminal residue" evidence="1">
    <location>
        <position position="1"/>
    </location>
</feature>